<dbReference type="PROSITE" id="PS00858">
    <property type="entry name" value="PREPHENATE_DEHYDR_2"/>
    <property type="match status" value="1"/>
</dbReference>
<feature type="domain" description="ACT" evidence="10">
    <location>
        <begin position="232"/>
        <end position="330"/>
    </location>
</feature>
<dbReference type="GO" id="GO:0004664">
    <property type="term" value="F:prephenate dehydratase activity"/>
    <property type="evidence" value="ECO:0007669"/>
    <property type="project" value="InterPro"/>
</dbReference>
<keyword evidence="5" id="KW-0663">Pyridoxal phosphate</keyword>
<dbReference type="Pfam" id="PF00800">
    <property type="entry name" value="PDT"/>
    <property type="match status" value="1"/>
</dbReference>
<evidence type="ECO:0000259" key="10">
    <source>
        <dbReference type="PROSITE" id="PS51671"/>
    </source>
</evidence>
<dbReference type="Pfam" id="PF00155">
    <property type="entry name" value="Aminotran_1_2"/>
    <property type="match status" value="1"/>
</dbReference>
<organism evidence="11 12">
    <name type="scientific">Vitrella brassicaformis (strain CCMP3155)</name>
    <dbReference type="NCBI Taxonomy" id="1169540"/>
    <lineage>
        <taxon>Eukaryota</taxon>
        <taxon>Sar</taxon>
        <taxon>Alveolata</taxon>
        <taxon>Colpodellida</taxon>
        <taxon>Vitrellaceae</taxon>
        <taxon>Vitrella</taxon>
    </lineage>
</organism>
<dbReference type="Proteomes" id="UP000041254">
    <property type="component" value="Unassembled WGS sequence"/>
</dbReference>
<dbReference type="InterPro" id="IPR004839">
    <property type="entry name" value="Aminotransferase_I/II_large"/>
</dbReference>
<dbReference type="GO" id="GO:0004665">
    <property type="term" value="F:prephenate dehydrogenase (NADP+) activity"/>
    <property type="evidence" value="ECO:0007669"/>
    <property type="project" value="InterPro"/>
</dbReference>
<dbReference type="Gene3D" id="3.90.1150.10">
    <property type="entry name" value="Aspartate Aminotransferase, domain 1"/>
    <property type="match status" value="1"/>
</dbReference>
<dbReference type="InterPro" id="IPR059064">
    <property type="entry name" value="TYRAAT2_C"/>
</dbReference>
<evidence type="ECO:0000256" key="6">
    <source>
        <dbReference type="ARBA" id="ARBA00023002"/>
    </source>
</evidence>
<dbReference type="SUPFAM" id="SSF53383">
    <property type="entry name" value="PLP-dependent transferases"/>
    <property type="match status" value="1"/>
</dbReference>
<comment type="cofactor">
    <cofactor evidence="1">
        <name>pyridoxal 5'-phosphate</name>
        <dbReference type="ChEBI" id="CHEBI:597326"/>
    </cofactor>
</comment>
<evidence type="ECO:0000313" key="12">
    <source>
        <dbReference type="Proteomes" id="UP000041254"/>
    </source>
</evidence>
<dbReference type="GO" id="GO:0033853">
    <property type="term" value="F:aspartate-prephenate aminotransferase activity"/>
    <property type="evidence" value="ECO:0007669"/>
    <property type="project" value="UniProtKB-ARBA"/>
</dbReference>
<dbReference type="PROSITE" id="PS51171">
    <property type="entry name" value="PREPHENATE_DEHYDR_3"/>
    <property type="match status" value="1"/>
</dbReference>
<dbReference type="GO" id="GO:0030170">
    <property type="term" value="F:pyridoxal phosphate binding"/>
    <property type="evidence" value="ECO:0007669"/>
    <property type="project" value="InterPro"/>
</dbReference>
<accession>A0A0G4G5W5</accession>
<gene>
    <name evidence="11" type="ORF">Vbra_17060</name>
</gene>
<dbReference type="InterPro" id="IPR050596">
    <property type="entry name" value="AspAT/PAT-like"/>
</dbReference>
<keyword evidence="3" id="KW-0032">Aminotransferase</keyword>
<dbReference type="Gene3D" id="3.40.640.10">
    <property type="entry name" value="Type I PLP-dependent aspartate aminotransferase-like (Major domain)"/>
    <property type="match status" value="1"/>
</dbReference>
<dbReference type="PANTHER" id="PTHR46383:SF1">
    <property type="entry name" value="ASPARTATE AMINOTRANSFERASE"/>
    <property type="match status" value="1"/>
</dbReference>
<dbReference type="SUPFAM" id="SSF51735">
    <property type="entry name" value="NAD(P)-binding Rossmann-fold domains"/>
    <property type="match status" value="1"/>
</dbReference>
<dbReference type="EMBL" id="CDMY01000570">
    <property type="protein sequence ID" value="CEM23496.1"/>
    <property type="molecule type" value="Genomic_DNA"/>
</dbReference>
<dbReference type="OrthoDB" id="2414662at2759"/>
<dbReference type="GO" id="GO:0033854">
    <property type="term" value="F:glutamate-prephenate aminotransferase activity"/>
    <property type="evidence" value="ECO:0007669"/>
    <property type="project" value="UniProtKB-ARBA"/>
</dbReference>
<reference evidence="11 12" key="1">
    <citation type="submission" date="2014-11" db="EMBL/GenBank/DDBJ databases">
        <authorList>
            <person name="Zhu J."/>
            <person name="Qi W."/>
            <person name="Song R."/>
        </authorList>
    </citation>
    <scope>NUCLEOTIDE SEQUENCE [LARGE SCALE GENOMIC DNA]</scope>
</reference>
<dbReference type="OMA" id="FCKFVRV"/>
<proteinExistence type="inferred from homology"/>
<evidence type="ECO:0000256" key="5">
    <source>
        <dbReference type="ARBA" id="ARBA00022898"/>
    </source>
</evidence>
<dbReference type="PANTHER" id="PTHR46383">
    <property type="entry name" value="ASPARTATE AMINOTRANSFERASE"/>
    <property type="match status" value="1"/>
</dbReference>
<dbReference type="GO" id="GO:0008977">
    <property type="term" value="F:prephenate dehydrogenase (NAD+) activity"/>
    <property type="evidence" value="ECO:0007669"/>
    <property type="project" value="InterPro"/>
</dbReference>
<evidence type="ECO:0000256" key="2">
    <source>
        <dbReference type="ARBA" id="ARBA00007441"/>
    </source>
</evidence>
<evidence type="ECO:0000259" key="8">
    <source>
        <dbReference type="PROSITE" id="PS51171"/>
    </source>
</evidence>
<dbReference type="Pfam" id="PF26213">
    <property type="entry name" value="TYRAAT1_C"/>
    <property type="match status" value="1"/>
</dbReference>
<dbReference type="SUPFAM" id="SSF55021">
    <property type="entry name" value="ACT-like"/>
    <property type="match status" value="1"/>
</dbReference>
<dbReference type="InterPro" id="IPR015424">
    <property type="entry name" value="PyrdxlP-dep_Trfase"/>
</dbReference>
<evidence type="ECO:0000256" key="4">
    <source>
        <dbReference type="ARBA" id="ARBA00022679"/>
    </source>
</evidence>
<dbReference type="STRING" id="1169540.A0A0G4G5W5"/>
<dbReference type="PROSITE" id="PS00857">
    <property type="entry name" value="PREPHENATE_DEHYDR_1"/>
    <property type="match status" value="1"/>
</dbReference>
<dbReference type="InParanoid" id="A0A0G4G5W5"/>
<dbReference type="InterPro" id="IPR003099">
    <property type="entry name" value="Prephen_DH"/>
</dbReference>
<dbReference type="InterPro" id="IPR002912">
    <property type="entry name" value="ACT_dom"/>
</dbReference>
<evidence type="ECO:0000313" key="11">
    <source>
        <dbReference type="EMBL" id="CEM23496.1"/>
    </source>
</evidence>
<dbReference type="AlphaFoldDB" id="A0A0G4G5W5"/>
<dbReference type="Gene3D" id="3.40.50.720">
    <property type="entry name" value="NAD(P)-binding Rossmann-like Domain"/>
    <property type="match status" value="1"/>
</dbReference>
<dbReference type="CDD" id="cd04905">
    <property type="entry name" value="ACT_CM-PDT"/>
    <property type="match status" value="1"/>
</dbReference>
<name>A0A0G4G5W5_VITBC</name>
<dbReference type="InterPro" id="IPR015421">
    <property type="entry name" value="PyrdxlP-dep_Trfase_major"/>
</dbReference>
<dbReference type="Gene3D" id="3.40.190.10">
    <property type="entry name" value="Periplasmic binding protein-like II"/>
    <property type="match status" value="2"/>
</dbReference>
<dbReference type="GO" id="GO:0006571">
    <property type="term" value="P:tyrosine biosynthetic process"/>
    <property type="evidence" value="ECO:0007669"/>
    <property type="project" value="InterPro"/>
</dbReference>
<dbReference type="PROSITE" id="PS51176">
    <property type="entry name" value="PDH_ADH"/>
    <property type="match status" value="1"/>
</dbReference>
<dbReference type="SUPFAM" id="SSF53850">
    <property type="entry name" value="Periplasmic binding protein-like II"/>
    <property type="match status" value="1"/>
</dbReference>
<dbReference type="InterPro" id="IPR018528">
    <property type="entry name" value="Preph_deHydtase_CS"/>
</dbReference>
<keyword evidence="6" id="KW-0560">Oxidoreductase</keyword>
<sequence>MASAPQPRLRVAYQGVCGAYSHAAVVQLFKDDSSRDEPSSESDGENRRVTAVGCPSFDKVFEAVSNGECDYGLVPIENTLGGSIHRNYDLLLKHSLHIIGELHYRVEHCLLALPGISKGQIQRVISHPQALAQCQDYLSQWGVQTENAYDTAGSAKQMRECADGHASHPSITPNTACIASAKAAQEYKLTIVERSIQDVDFNFTRFLLLSKQALIVPPHMIEGTTNVAMKTSLVLWVSHKVGSLFRILAAFALRDISLSKIESRPVPATYLQGLQVTELEGSASPDSYLHHYHYMFYIDIMATADDPNCQCAIGHLRELSPFVKVLGTYATGHRGERFTRRILYDIHPYLGTTQVQLSATRTQSLLRPADLPVTHRGLTVGQYGMTLGHIAAQHQLKIGIVGFGNFGQFLAKTFARKHPVVGTSRSDQSEMARSLGVAYVPGMDFAKMIAEGVNVFVICTSILSFESVMKRFSRCVAEWKEDTSGAERRNILLVDVLSVKEWPRKVLLDLFADDKHGAIDVDILCTHPMFGPESGRYGWQGLPFVYEVVRCRQLAKCQAFLNLFEAEGCRMIELSCGLHDKYAASTQFITHLTGRVLGKQRVESTPIDTKGFQSLLQLVDNTVKDSFDLFCGLYRFNANSTAQLESFTESLAEIKLDLRRATAAGAGADAAAACLSSLAEGIKESKTVQVHALTKQKEAEGKQVISLCVGEPDFDPPAEVLQATARAATETTPPLTRYTAVAGTLELRKAIAGYLTTEKKTPYGPEHIVVANGAKQAVYQSVLAMCQEADEVVIPTPAWVSYVQIVRMARARPVLVPCAAEDGYVLSAESLAAVLTPKTKMIMLCNPSNPTGAVMPEATLRGISALLMLPQHQHIYVLSDEIYERLTYDTPHVAFASIENMWDRTLTVNGFSKAFAMTGYRLGYLAAPSHIAKSAAKLQGQITSCASSISQAAGLAALTQVPPSWMQATVQAMREKRDICMQALADVPGVTCTVTPEGAFYVMPSVESHFGKRTPSGLQIDSSESFCTAFLEECDVALVPGDDFEAPGTIRISYAASRQTIREAISRLKTFVNGLT</sequence>
<dbReference type="InterPro" id="IPR015422">
    <property type="entry name" value="PyrdxlP-dep_Trfase_small"/>
</dbReference>
<comment type="similarity">
    <text evidence="2">Belongs to the class-I pyridoxal-phosphate-dependent aminotransferase family.</text>
</comment>
<dbReference type="VEuPathDB" id="CryptoDB:Vbra_17060"/>
<dbReference type="InterPro" id="IPR045865">
    <property type="entry name" value="ACT-like_dom_sf"/>
</dbReference>
<dbReference type="PROSITE" id="PS00105">
    <property type="entry name" value="AA_TRANSFER_CLASS_1"/>
    <property type="match status" value="1"/>
</dbReference>
<protein>
    <recommendedName>
        <fullName evidence="13">Prephenate dehydratase domain-containing protein</fullName>
    </recommendedName>
</protein>
<dbReference type="CDD" id="cd13631">
    <property type="entry name" value="PBP2_Ct-PDT_like"/>
    <property type="match status" value="1"/>
</dbReference>
<keyword evidence="4" id="KW-0808">Transferase</keyword>
<dbReference type="InterPro" id="IPR004838">
    <property type="entry name" value="NHTrfase_class1_PyrdxlP-BS"/>
</dbReference>
<feature type="domain" description="Prephenate dehydratase" evidence="8">
    <location>
        <begin position="10"/>
        <end position="211"/>
    </location>
</feature>
<dbReference type="CDD" id="cd00609">
    <property type="entry name" value="AAT_like"/>
    <property type="match status" value="1"/>
</dbReference>
<dbReference type="GO" id="GO:0009094">
    <property type="term" value="P:L-phenylalanine biosynthetic process"/>
    <property type="evidence" value="ECO:0007669"/>
    <property type="project" value="InterPro"/>
</dbReference>
<feature type="domain" description="Prephenate/arogenate dehydrogenase" evidence="9">
    <location>
        <begin position="396"/>
        <end position="700"/>
    </location>
</feature>
<evidence type="ECO:0000256" key="3">
    <source>
        <dbReference type="ARBA" id="ARBA00022576"/>
    </source>
</evidence>
<dbReference type="InterPro" id="IPR036291">
    <property type="entry name" value="NAD(P)-bd_dom_sf"/>
</dbReference>
<dbReference type="InterPro" id="IPR001086">
    <property type="entry name" value="Preph_deHydtase"/>
</dbReference>
<comment type="pathway">
    <text evidence="7">Amino-acid biosynthesis.</text>
</comment>
<evidence type="ECO:0000256" key="7">
    <source>
        <dbReference type="ARBA" id="ARBA00029440"/>
    </source>
</evidence>
<evidence type="ECO:0000256" key="1">
    <source>
        <dbReference type="ARBA" id="ARBA00001933"/>
    </source>
</evidence>
<dbReference type="Gene3D" id="3.30.70.260">
    <property type="match status" value="1"/>
</dbReference>
<keyword evidence="12" id="KW-1185">Reference proteome</keyword>
<evidence type="ECO:0008006" key="13">
    <source>
        <dbReference type="Google" id="ProtNLM"/>
    </source>
</evidence>
<evidence type="ECO:0000259" key="9">
    <source>
        <dbReference type="PROSITE" id="PS51176"/>
    </source>
</evidence>
<dbReference type="FunFam" id="3.40.640.10:FF:000033">
    <property type="entry name" value="Aspartate aminotransferase"/>
    <property type="match status" value="1"/>
</dbReference>
<dbReference type="PROSITE" id="PS51671">
    <property type="entry name" value="ACT"/>
    <property type="match status" value="1"/>
</dbReference>